<dbReference type="PANTHER" id="PTHR11199:SF6">
    <property type="entry name" value="COHESIN SUBUNIT SA-1"/>
    <property type="match status" value="1"/>
</dbReference>
<evidence type="ECO:0000256" key="2">
    <source>
        <dbReference type="RuleBase" id="RU369063"/>
    </source>
</evidence>
<dbReference type="PANTHER" id="PTHR11199">
    <property type="entry name" value="STROMAL ANTIGEN"/>
    <property type="match status" value="1"/>
</dbReference>
<dbReference type="GO" id="GO:0005634">
    <property type="term" value="C:nucleus"/>
    <property type="evidence" value="ECO:0007669"/>
    <property type="project" value="UniProtKB-SubCell"/>
</dbReference>
<dbReference type="GO" id="GO:0007062">
    <property type="term" value="P:sister chromatid cohesion"/>
    <property type="evidence" value="ECO:0007669"/>
    <property type="project" value="UniProtKB-UniRule"/>
</dbReference>
<reference evidence="6" key="1">
    <citation type="submission" date="2023-06" db="EMBL/GenBank/DDBJ databases">
        <title>Male Hemibagrus guttatus genome.</title>
        <authorList>
            <person name="Bian C."/>
        </authorList>
    </citation>
    <scope>NUCLEOTIDE SEQUENCE</scope>
    <source>
        <strain evidence="6">Male_cb2023</strain>
        <tissue evidence="6">Muscle</tissue>
    </source>
</reference>
<organism evidence="6 7">
    <name type="scientific">Hemibagrus guttatus</name>
    <dbReference type="NCBI Taxonomy" id="175788"/>
    <lineage>
        <taxon>Eukaryota</taxon>
        <taxon>Metazoa</taxon>
        <taxon>Chordata</taxon>
        <taxon>Craniata</taxon>
        <taxon>Vertebrata</taxon>
        <taxon>Euteleostomi</taxon>
        <taxon>Actinopterygii</taxon>
        <taxon>Neopterygii</taxon>
        <taxon>Teleostei</taxon>
        <taxon>Ostariophysi</taxon>
        <taxon>Siluriformes</taxon>
        <taxon>Bagridae</taxon>
        <taxon>Hemibagrus</taxon>
    </lineage>
</organism>
<keyword evidence="2" id="KW-0159">Chromosome partition</keyword>
<evidence type="ECO:0000256" key="4">
    <source>
        <dbReference type="SAM" id="MobiDB-lite"/>
    </source>
</evidence>
<keyword evidence="2" id="KW-0539">Nucleus</keyword>
<comment type="caution">
    <text evidence="6">The sequence shown here is derived from an EMBL/GenBank/DDBJ whole genome shotgun (WGS) entry which is preliminary data.</text>
</comment>
<accession>A0AAE0Q935</accession>
<dbReference type="GO" id="GO:0000785">
    <property type="term" value="C:chromatin"/>
    <property type="evidence" value="ECO:0007669"/>
    <property type="project" value="UniProtKB-UniRule"/>
</dbReference>
<dbReference type="InterPro" id="IPR016024">
    <property type="entry name" value="ARM-type_fold"/>
</dbReference>
<dbReference type="GO" id="GO:0007059">
    <property type="term" value="P:chromosome segregation"/>
    <property type="evidence" value="ECO:0007669"/>
    <property type="project" value="UniProtKB-KW"/>
</dbReference>
<feature type="compositionally biased region" description="Polar residues" evidence="4">
    <location>
        <begin position="1143"/>
        <end position="1162"/>
    </location>
</feature>
<evidence type="ECO:0000259" key="5">
    <source>
        <dbReference type="PROSITE" id="PS51425"/>
    </source>
</evidence>
<comment type="subcellular location">
    <subcellularLocation>
        <location evidence="2">Nucleus</location>
    </subcellularLocation>
    <subcellularLocation>
        <location evidence="2">Chromosome</location>
    </subcellularLocation>
    <subcellularLocation>
        <location evidence="2">Chromosome</location>
        <location evidence="2">Centromere</location>
    </subcellularLocation>
</comment>
<name>A0AAE0Q935_9TELE</name>
<protein>
    <recommendedName>
        <fullName evidence="2">Cohesin subunit SA</fullName>
    </recommendedName>
    <alternativeName>
        <fullName evidence="2">SCC3 homolog</fullName>
    </alternativeName>
    <alternativeName>
        <fullName evidence="2">Stromal antigen</fullName>
    </alternativeName>
</protein>
<dbReference type="InterPro" id="IPR020839">
    <property type="entry name" value="SCD"/>
</dbReference>
<proteinExistence type="inferred from homology"/>
<feature type="region of interest" description="Disordered" evidence="4">
    <location>
        <begin position="1096"/>
        <end position="1186"/>
    </location>
</feature>
<comment type="similarity">
    <text evidence="1 2">Belongs to the SCC3 family.</text>
</comment>
<dbReference type="GO" id="GO:0008278">
    <property type="term" value="C:cohesin complex"/>
    <property type="evidence" value="ECO:0007669"/>
    <property type="project" value="UniProtKB-UniRule"/>
</dbReference>
<feature type="domain" description="SCD" evidence="5">
    <location>
        <begin position="312"/>
        <end position="397"/>
    </location>
</feature>
<feature type="compositionally biased region" description="Polar residues" evidence="4">
    <location>
        <begin position="1102"/>
        <end position="1115"/>
    </location>
</feature>
<keyword evidence="2" id="KW-0158">Chromosome</keyword>
<dbReference type="SUPFAM" id="SSF48371">
    <property type="entry name" value="ARM repeat"/>
    <property type="match status" value="1"/>
</dbReference>
<dbReference type="Pfam" id="PF08514">
    <property type="entry name" value="STAG"/>
    <property type="match status" value="1"/>
</dbReference>
<sequence>MELKKNRYRGTMINSEFPVLQDSSNESGQGDTVSLSLSVSELEDTGEGKGKKKRGRPGRPPQAASKKARKSPVDKGGRRPNGMAQQNGDGGDPTTLFEVVKLGKSAMQSVVDDWIESYKQDRDMALLDLINFFIQCSGCKGTVRIEMFRNMQNAEIIRKMTEEFDEDSGDYPLTIAGPQWKKFRYNFCEFIGVLIRQCQYSIIYDEYMMDTVISLLTGLSDSQVRAFRHTSTLAGDMLSSTAMKLMTALVNVALNLSINQDNTQRQYEAERNKVAGKRATDKLELLLEKRKELQENQDEIENMMNSIFKGIFVHRYRDAIAEIRAICIEEIGVWMKLYSDAFLNDSYLKYVGWTLHDRQGEVRLKCLKALQTLYTNRGLFPKLELFTNRFKDRIVSMTLDKEYDVAVEAIRLVTLILHGSEDALSNEDCENVYHLVYSAHRPVAVAAGEFLHRKLFSRHDPQAEEALAKRRGRNSPNGNLIRMLVLFFLESELHEHAAYLVDSLWDSSQELLKDWDCMIELLLEEPVQGEEVLGDRHESALIELMVCTIRQAAEAHPPVGRGTGKRVLTAKEKKTQIDDKNKLTEHFIIALPMLLSKYQADAEKVANLLQIPQYFELEVYSSGRMEKIQTQLMCVVQYVVEFETTSLLCSTHLDALLKQIKLVVEKHTETEVLEACSKTYSILCSEEYTIMNRVDIARSQLIDELSDRFNHSVEDLLQEGDEADDDDIYSVLSSLKKLTAFHNAHDLTKWDLFKNCYRLLKMGIEQGSMPEQIAVQALQCSHYSILWQLVRITEGSPSKDDLLALRRVVKSFLAVCQQCLSNVNTPVKEQAFMLLCDLLMIFSHQLTTGSREALQPLVFNPDNTLQSELLSFVLDHVFIDQDDENQSMEGDEEDEANKIEALHKRRNLLAAFSKLIIYDIVDMPAAADIFKHYMKYYNDYGDIIKETLSKTRQTDKIQCAKTLILSLQQLFNELVQDQGPNLDRTSSHVSGIKELARRFALTFGLDQIKTREAVATLHKDGIDFAFKFPNPKGAEYPPPNLAFLEVLCEFSSKLLRQDKKTVHSYLEKFMTEYMMERREDVWLPLIAYRNSLLTGGDEDRMSVTTGSTTSRASTIRSKRGRPPLHKKRTDDESVDSSWVMRNDTIQTPGGLQTPQLTSTVLRENTRQAAEHVPDQDSSEPGSEPDYIHNPQMQMSWLDQQKMEEVNRKERGGMNYMKARSGGVRQQVRGLMEDDAEPIFEDVMMSSRGQLEDMNEEFEDTMVIDLPPSRNRRERAELRPDFFDSTAIIEDDSGFGMQMF</sequence>
<comment type="subunit">
    <text evidence="2">Part of the cohesin complex which is composed of a heterodimer between a SMC1 protein (SMC1A or SMC1B) and SMC3, which are attached via their hinge domain, and RAD21 which link them at their heads, and one STAG protein.</text>
</comment>
<gene>
    <name evidence="6" type="ORF">QTP70_031884</name>
</gene>
<feature type="compositionally biased region" description="Basic and acidic residues" evidence="4">
    <location>
        <begin position="1163"/>
        <end position="1174"/>
    </location>
</feature>
<evidence type="ECO:0000313" key="6">
    <source>
        <dbReference type="EMBL" id="KAK3515778.1"/>
    </source>
</evidence>
<feature type="region of interest" description="Disordered" evidence="4">
    <location>
        <begin position="1"/>
        <end position="95"/>
    </location>
</feature>
<dbReference type="Pfam" id="PF24571">
    <property type="entry name" value="HEAT_SCC3-SA"/>
    <property type="match status" value="2"/>
</dbReference>
<dbReference type="InterPro" id="IPR056396">
    <property type="entry name" value="HEAT_SCC3-SA"/>
</dbReference>
<evidence type="ECO:0000256" key="1">
    <source>
        <dbReference type="ARBA" id="ARBA00005486"/>
    </source>
</evidence>
<dbReference type="GO" id="GO:0051301">
    <property type="term" value="P:cell division"/>
    <property type="evidence" value="ECO:0007669"/>
    <property type="project" value="UniProtKB-UniRule"/>
</dbReference>
<dbReference type="Pfam" id="PF21581">
    <property type="entry name" value="SCD"/>
    <property type="match status" value="1"/>
</dbReference>
<comment type="function">
    <text evidence="2">Component of cohesin complex, a complex required for the cohesion of sister chromatids after DNA replication. The cohesin complex apparently forms a large proteinaceous ring within which sister chromatids can be trapped. At anaphase, the complex is cleaved and dissociates from chromatin, allowing sister chromatids to segregate.</text>
</comment>
<keyword evidence="2" id="KW-0131">Cell cycle</keyword>
<dbReference type="EMBL" id="JAUCMX010000020">
    <property type="protein sequence ID" value="KAK3515778.1"/>
    <property type="molecule type" value="Genomic_DNA"/>
</dbReference>
<dbReference type="Proteomes" id="UP001274896">
    <property type="component" value="Unassembled WGS sequence"/>
</dbReference>
<feature type="compositionally biased region" description="Polar residues" evidence="4">
    <location>
        <begin position="21"/>
        <end position="32"/>
    </location>
</feature>
<keyword evidence="7" id="KW-1185">Reference proteome</keyword>
<dbReference type="InterPro" id="IPR013721">
    <property type="entry name" value="STAG"/>
</dbReference>
<dbReference type="PROSITE" id="PS51425">
    <property type="entry name" value="SCD"/>
    <property type="match status" value="1"/>
</dbReference>
<keyword evidence="3" id="KW-0175">Coiled coil</keyword>
<dbReference type="GO" id="GO:0003682">
    <property type="term" value="F:chromatin binding"/>
    <property type="evidence" value="ECO:0007669"/>
    <property type="project" value="TreeGrafter"/>
</dbReference>
<dbReference type="GO" id="GO:0000775">
    <property type="term" value="C:chromosome, centromeric region"/>
    <property type="evidence" value="ECO:0007669"/>
    <property type="project" value="UniProtKB-SubCell"/>
</dbReference>
<keyword evidence="2" id="KW-0132">Cell division</keyword>
<dbReference type="InterPro" id="IPR039662">
    <property type="entry name" value="Cohesin_Scc3/SA"/>
</dbReference>
<feature type="coiled-coil region" evidence="3">
    <location>
        <begin position="276"/>
        <end position="306"/>
    </location>
</feature>
<evidence type="ECO:0000256" key="3">
    <source>
        <dbReference type="SAM" id="Coils"/>
    </source>
</evidence>
<evidence type="ECO:0000313" key="7">
    <source>
        <dbReference type="Proteomes" id="UP001274896"/>
    </source>
</evidence>
<feature type="compositionally biased region" description="Basic residues" evidence="4">
    <location>
        <begin position="1116"/>
        <end position="1127"/>
    </location>
</feature>